<sequence length="238" mass="27655">MFCVLYFSFFFSSTVTRQLSSYFTVRDGDDVTLPCKHVKRDQDKCQKTEWFFNDPQQRRTDLLFRSGKIESKSDRLSVTENCSLVIKKVTDEDVGRYICRNKSQPKSEDGLMYLFVVNSEYFNPVSQTLFSQQNSFDRVGFTCSVLGYGDCRHSVKWFHQRTMITDLVTSQNNCSVTEYFMHTSVKYESLKCEVTDSDTGSVHQFPLRPPSSGEKTGERLRICSRLKPPMNNLMDLKF</sequence>
<dbReference type="PANTHER" id="PTHR11422:SF11">
    <property type="entry name" value="IG-LIKE DOMAIN-CONTAINING PROTEIN"/>
    <property type="match status" value="1"/>
</dbReference>
<evidence type="ECO:0000313" key="3">
    <source>
        <dbReference type="Ensembl" id="ENSATEP00000032799.1"/>
    </source>
</evidence>
<dbReference type="InterPro" id="IPR036179">
    <property type="entry name" value="Ig-like_dom_sf"/>
</dbReference>
<dbReference type="OrthoDB" id="8444542at2759"/>
<dbReference type="SUPFAM" id="SSF48726">
    <property type="entry name" value="Immunoglobulin"/>
    <property type="match status" value="1"/>
</dbReference>
<reference evidence="3" key="3">
    <citation type="submission" date="2025-09" db="UniProtKB">
        <authorList>
            <consortium name="Ensembl"/>
        </authorList>
    </citation>
    <scope>IDENTIFICATION</scope>
</reference>
<dbReference type="GeneTree" id="ENSGT00930000151352"/>
<accession>A0A3Q1JQ18</accession>
<dbReference type="PROSITE" id="PS50835">
    <property type="entry name" value="IG_LIKE"/>
    <property type="match status" value="1"/>
</dbReference>
<organism evidence="3 4">
    <name type="scientific">Anabas testudineus</name>
    <name type="common">Climbing perch</name>
    <name type="synonym">Anthias testudineus</name>
    <dbReference type="NCBI Taxonomy" id="64144"/>
    <lineage>
        <taxon>Eukaryota</taxon>
        <taxon>Metazoa</taxon>
        <taxon>Chordata</taxon>
        <taxon>Craniata</taxon>
        <taxon>Vertebrata</taxon>
        <taxon>Euteleostomi</taxon>
        <taxon>Actinopterygii</taxon>
        <taxon>Neopterygii</taxon>
        <taxon>Teleostei</taxon>
        <taxon>Neoteleostei</taxon>
        <taxon>Acanthomorphata</taxon>
        <taxon>Anabantaria</taxon>
        <taxon>Anabantiformes</taxon>
        <taxon>Anabantoidei</taxon>
        <taxon>Anabantidae</taxon>
        <taxon>Anabas</taxon>
    </lineage>
</organism>
<proteinExistence type="predicted"/>
<dbReference type="AlphaFoldDB" id="A0A3Q1JQ18"/>
<dbReference type="InterPro" id="IPR013106">
    <property type="entry name" value="Ig_V-set"/>
</dbReference>
<dbReference type="InterPro" id="IPR003599">
    <property type="entry name" value="Ig_sub"/>
</dbReference>
<dbReference type="SMART" id="SM00409">
    <property type="entry name" value="IG"/>
    <property type="match status" value="1"/>
</dbReference>
<dbReference type="Gene3D" id="2.60.40.10">
    <property type="entry name" value="Immunoglobulins"/>
    <property type="match status" value="1"/>
</dbReference>
<dbReference type="PANTHER" id="PTHR11422">
    <property type="entry name" value="T-CELL SURFACE GLYCOPROTEIN CD4"/>
    <property type="match status" value="1"/>
</dbReference>
<feature type="chain" id="PRO_5018717664" description="Ig-like domain-containing protein" evidence="1">
    <location>
        <begin position="17"/>
        <end position="238"/>
    </location>
</feature>
<reference evidence="3" key="2">
    <citation type="submission" date="2025-08" db="UniProtKB">
        <authorList>
            <consortium name="Ensembl"/>
        </authorList>
    </citation>
    <scope>IDENTIFICATION</scope>
</reference>
<evidence type="ECO:0000313" key="4">
    <source>
        <dbReference type="Proteomes" id="UP000265040"/>
    </source>
</evidence>
<dbReference type="InParanoid" id="A0A3Q1JQ18"/>
<keyword evidence="1" id="KW-0732">Signal</keyword>
<keyword evidence="4" id="KW-1185">Reference proteome</keyword>
<dbReference type="InterPro" id="IPR013783">
    <property type="entry name" value="Ig-like_fold"/>
</dbReference>
<evidence type="ECO:0000259" key="2">
    <source>
        <dbReference type="PROSITE" id="PS50835"/>
    </source>
</evidence>
<feature type="domain" description="Ig-like" evidence="2">
    <location>
        <begin position="13"/>
        <end position="100"/>
    </location>
</feature>
<dbReference type="Proteomes" id="UP000265040">
    <property type="component" value="Chromosome 24"/>
</dbReference>
<feature type="signal peptide" evidence="1">
    <location>
        <begin position="1"/>
        <end position="16"/>
    </location>
</feature>
<dbReference type="Pfam" id="PF07686">
    <property type="entry name" value="V-set"/>
    <property type="match status" value="1"/>
</dbReference>
<dbReference type="InterPro" id="IPR007110">
    <property type="entry name" value="Ig-like_dom"/>
</dbReference>
<reference evidence="3" key="1">
    <citation type="submission" date="2021-04" db="EMBL/GenBank/DDBJ databases">
        <authorList>
            <consortium name="Wellcome Sanger Institute Data Sharing"/>
        </authorList>
    </citation>
    <scope>NUCLEOTIDE SEQUENCE [LARGE SCALE GENOMIC DNA]</scope>
</reference>
<name>A0A3Q1JQ18_ANATE</name>
<protein>
    <recommendedName>
        <fullName evidence="2">Ig-like domain-containing protein</fullName>
    </recommendedName>
</protein>
<dbReference type="Ensembl" id="ENSATET00000033278.2">
    <property type="protein sequence ID" value="ENSATEP00000032799.1"/>
    <property type="gene ID" value="ENSATEG00000022596.2"/>
</dbReference>
<evidence type="ECO:0000256" key="1">
    <source>
        <dbReference type="SAM" id="SignalP"/>
    </source>
</evidence>
<dbReference type="OMA" id="TYERCKH"/>